<proteinExistence type="predicted"/>
<evidence type="ECO:0000256" key="1">
    <source>
        <dbReference type="SAM" id="SignalP"/>
    </source>
</evidence>
<dbReference type="RefSeq" id="WP_088660604.1">
    <property type="nucleotide sequence ID" value="NZ_UHJL01000006.1"/>
</dbReference>
<feature type="signal peptide" evidence="1">
    <location>
        <begin position="1"/>
        <end position="17"/>
    </location>
</feature>
<keyword evidence="1" id="KW-0732">Signal</keyword>
<dbReference type="EMBL" id="UHJL01000006">
    <property type="protein sequence ID" value="SUQ26059.1"/>
    <property type="molecule type" value="Genomic_DNA"/>
</dbReference>
<feature type="chain" id="PRO_5016715495" description="Outer membrane protein beta-barrel domain-containing protein" evidence="1">
    <location>
        <begin position="18"/>
        <end position="229"/>
    </location>
</feature>
<dbReference type="Proteomes" id="UP000255423">
    <property type="component" value="Unassembled WGS sequence"/>
</dbReference>
<organism evidence="2 3">
    <name type="scientific">Fibrobacter succinogenes</name>
    <name type="common">Bacteroides succinogenes</name>
    <dbReference type="NCBI Taxonomy" id="833"/>
    <lineage>
        <taxon>Bacteria</taxon>
        <taxon>Pseudomonadati</taxon>
        <taxon>Fibrobacterota</taxon>
        <taxon>Fibrobacteria</taxon>
        <taxon>Fibrobacterales</taxon>
        <taxon>Fibrobacteraceae</taxon>
        <taxon>Fibrobacter</taxon>
    </lineage>
</organism>
<reference evidence="2 3" key="1">
    <citation type="submission" date="2017-08" db="EMBL/GenBank/DDBJ databases">
        <authorList>
            <person name="de Groot N.N."/>
        </authorList>
    </citation>
    <scope>NUCLEOTIDE SEQUENCE [LARGE SCALE GENOMIC DNA]</scope>
    <source>
        <strain evidence="2 3">HM2</strain>
    </source>
</reference>
<evidence type="ECO:0000313" key="3">
    <source>
        <dbReference type="Proteomes" id="UP000255423"/>
    </source>
</evidence>
<dbReference type="AlphaFoldDB" id="A0A380S879"/>
<evidence type="ECO:0008006" key="4">
    <source>
        <dbReference type="Google" id="ProtNLM"/>
    </source>
</evidence>
<gene>
    <name evidence="2" type="ORF">SAMN05661053_2864</name>
</gene>
<protein>
    <recommendedName>
        <fullName evidence="4">Outer membrane protein beta-barrel domain-containing protein</fullName>
    </recommendedName>
</protein>
<accession>A0A380S879</accession>
<evidence type="ECO:0000313" key="2">
    <source>
        <dbReference type="EMBL" id="SUQ26059.1"/>
    </source>
</evidence>
<sequence length="229" mass="26469">MRKILLAIALVCSAVFAQPDDSDFSYWPRSYFASIGFNVIANRGDLFKRDMKIIDKDGDEETVNLPISKIFIAPDYNLGVNIREFTFGLSFQYWSYEGKIANLPEDLNEQDVRYYRFGFEASYNFFYPDFFQVGVGLGYSFSSLKAENNVTSIKGFFDSELMGSGVGIISYMRYYITDFFCLSPSLRIYENWYKAVHTKNSGTVEFDDVDISYFWQTYIAISINAMVQF</sequence>
<name>A0A380S879_FIBSU</name>